<evidence type="ECO:0000313" key="3">
    <source>
        <dbReference type="EMBL" id="SUZ62603.1"/>
    </source>
</evidence>
<evidence type="ECO:0000256" key="1">
    <source>
        <dbReference type="SAM" id="Coils"/>
    </source>
</evidence>
<name>A0A381PAS6_9ZZZZ</name>
<protein>
    <recommendedName>
        <fullName evidence="4">ATPase</fullName>
    </recommendedName>
</protein>
<organism evidence="3">
    <name type="scientific">marine metagenome</name>
    <dbReference type="NCBI Taxonomy" id="408172"/>
    <lineage>
        <taxon>unclassified sequences</taxon>
        <taxon>metagenomes</taxon>
        <taxon>ecological metagenomes</taxon>
    </lineage>
</organism>
<dbReference type="EMBL" id="UINC01000881">
    <property type="protein sequence ID" value="SUZ62603.1"/>
    <property type="molecule type" value="Genomic_DNA"/>
</dbReference>
<dbReference type="AlphaFoldDB" id="A0A381PAS6"/>
<keyword evidence="1" id="KW-0175">Coiled coil</keyword>
<feature type="compositionally biased region" description="Basic and acidic residues" evidence="2">
    <location>
        <begin position="146"/>
        <end position="156"/>
    </location>
</feature>
<evidence type="ECO:0008006" key="4">
    <source>
        <dbReference type="Google" id="ProtNLM"/>
    </source>
</evidence>
<feature type="coiled-coil region" evidence="1">
    <location>
        <begin position="88"/>
        <end position="119"/>
    </location>
</feature>
<feature type="compositionally biased region" description="Low complexity" evidence="2">
    <location>
        <begin position="157"/>
        <end position="169"/>
    </location>
</feature>
<feature type="region of interest" description="Disordered" evidence="2">
    <location>
        <begin position="146"/>
        <end position="184"/>
    </location>
</feature>
<gene>
    <name evidence="3" type="ORF">METZ01_LOCUS15457</name>
</gene>
<accession>A0A381PAS6</accession>
<proteinExistence type="predicted"/>
<sequence length="184" mass="21149">METILRQLREQVANARPMPLSASSMVNKDELLGLVDEAITRLPDELRSARWLLKEREEFLAKVRREGDEILELARSRAERLVQRTEVVRTAEQKARHLVEKAEDETRKMRRETEDYCDQKLGSFESLLSSTRDAIAQGRRRLQETVLDRDRDRRAAEAAQASREAVAGRPGVTFFDQDAETDGP</sequence>
<evidence type="ECO:0000256" key="2">
    <source>
        <dbReference type="SAM" id="MobiDB-lite"/>
    </source>
</evidence>
<reference evidence="3" key="1">
    <citation type="submission" date="2018-05" db="EMBL/GenBank/DDBJ databases">
        <authorList>
            <person name="Lanie J.A."/>
            <person name="Ng W.-L."/>
            <person name="Kazmierczak K.M."/>
            <person name="Andrzejewski T.M."/>
            <person name="Davidsen T.M."/>
            <person name="Wayne K.J."/>
            <person name="Tettelin H."/>
            <person name="Glass J.I."/>
            <person name="Rusch D."/>
            <person name="Podicherti R."/>
            <person name="Tsui H.-C.T."/>
            <person name="Winkler M.E."/>
        </authorList>
    </citation>
    <scope>NUCLEOTIDE SEQUENCE</scope>
</reference>